<dbReference type="PROSITE" id="PS50109">
    <property type="entry name" value="HIS_KIN"/>
    <property type="match status" value="1"/>
</dbReference>
<evidence type="ECO:0000256" key="1">
    <source>
        <dbReference type="ARBA" id="ARBA00000085"/>
    </source>
</evidence>
<comment type="catalytic activity">
    <reaction evidence="1">
        <text>ATP + protein L-histidine = ADP + protein N-phospho-L-histidine.</text>
        <dbReference type="EC" id="2.7.13.3"/>
    </reaction>
</comment>
<accession>A0A7H0VA90</accession>
<dbReference type="InterPro" id="IPR003594">
    <property type="entry name" value="HATPase_dom"/>
</dbReference>
<evidence type="ECO:0000256" key="6">
    <source>
        <dbReference type="ARBA" id="ARBA00022840"/>
    </source>
</evidence>
<dbReference type="EMBL" id="CP060139">
    <property type="protein sequence ID" value="QNR22638.1"/>
    <property type="molecule type" value="Genomic_DNA"/>
</dbReference>
<feature type="transmembrane region" description="Helical" evidence="8">
    <location>
        <begin position="7"/>
        <end position="24"/>
    </location>
</feature>
<dbReference type="EC" id="2.7.13.3" evidence="2"/>
<dbReference type="GO" id="GO:0000156">
    <property type="term" value="F:phosphorelay response regulator activity"/>
    <property type="evidence" value="ECO:0007669"/>
    <property type="project" value="TreeGrafter"/>
</dbReference>
<feature type="transmembrane region" description="Helical" evidence="8">
    <location>
        <begin position="30"/>
        <end position="47"/>
    </location>
</feature>
<evidence type="ECO:0000313" key="10">
    <source>
        <dbReference type="EMBL" id="QNR22638.1"/>
    </source>
</evidence>
<dbReference type="Proteomes" id="UP000516305">
    <property type="component" value="Chromosome"/>
</dbReference>
<keyword evidence="5" id="KW-0418">Kinase</keyword>
<proteinExistence type="predicted"/>
<dbReference type="InterPro" id="IPR004358">
    <property type="entry name" value="Sig_transdc_His_kin-like_C"/>
</dbReference>
<evidence type="ECO:0000256" key="2">
    <source>
        <dbReference type="ARBA" id="ARBA00012438"/>
    </source>
</evidence>
<dbReference type="SUPFAM" id="SSF55874">
    <property type="entry name" value="ATPase domain of HSP90 chaperone/DNA topoisomerase II/histidine kinase"/>
    <property type="match status" value="1"/>
</dbReference>
<evidence type="ECO:0000256" key="4">
    <source>
        <dbReference type="ARBA" id="ARBA00022741"/>
    </source>
</evidence>
<dbReference type="AlphaFoldDB" id="A0A7H0VA90"/>
<keyword evidence="7" id="KW-0902">Two-component regulatory system</keyword>
<dbReference type="Pfam" id="PF02518">
    <property type="entry name" value="HATPase_c"/>
    <property type="match status" value="1"/>
</dbReference>
<dbReference type="KEGG" id="chyd:H4K34_09590"/>
<organism evidence="10 11">
    <name type="scientific">Croceimicrobium hydrocarbonivorans</name>
    <dbReference type="NCBI Taxonomy" id="2761580"/>
    <lineage>
        <taxon>Bacteria</taxon>
        <taxon>Pseudomonadati</taxon>
        <taxon>Bacteroidota</taxon>
        <taxon>Flavobacteriia</taxon>
        <taxon>Flavobacteriales</taxon>
        <taxon>Owenweeksiaceae</taxon>
        <taxon>Croceimicrobium</taxon>
    </lineage>
</organism>
<evidence type="ECO:0000256" key="8">
    <source>
        <dbReference type="SAM" id="Phobius"/>
    </source>
</evidence>
<dbReference type="InterPro" id="IPR036890">
    <property type="entry name" value="HATPase_C_sf"/>
</dbReference>
<keyword evidence="8" id="KW-0812">Transmembrane</keyword>
<dbReference type="PANTHER" id="PTHR42878:SF7">
    <property type="entry name" value="SENSOR HISTIDINE KINASE GLRK"/>
    <property type="match status" value="1"/>
</dbReference>
<dbReference type="GO" id="GO:0030295">
    <property type="term" value="F:protein kinase activator activity"/>
    <property type="evidence" value="ECO:0007669"/>
    <property type="project" value="TreeGrafter"/>
</dbReference>
<sequence>MRFRGTLIPLLSQLLLSLLFAWLLLVQHLWIFSALMAILWILNAYWLNQRLQSTERELQNALRNSEVGDYNFYWPEQKSGGSRRELYRLLNVWLGQLRQYKSQKQSQTELLTDILRQLPFHLILLEADGSLRNLKPEVDSLPGMRHHMSAEDWPQVFPYLKKLLESPNENSRLVQLRYDGEKQNWLIQKVPVIREGHELKLLVLSNQQKHFEEQENETLEKILHVLTHEIMNSVSPINSLADTLGHHLQIEANSAGNYELKEEQFQDLQSTASIIKRRSEGLMSFVERYARFARLPRLQKSEIHWPTFLAEVQTLAASELKDAGMELELRIIQGQRSLYADHDLMSQVLLNLIRNAMESMLQNQSSQLTLELDQGDGYHYLKLIDSGPAVEESMQDQIFLPFFSTKKRGSGIGLSLSRKIIMAHGGRLYLQQKQGYKAFCIDLPF</sequence>
<keyword evidence="8" id="KW-0472">Membrane</keyword>
<dbReference type="PRINTS" id="PR00344">
    <property type="entry name" value="BCTRLSENSOR"/>
</dbReference>
<keyword evidence="6" id="KW-0067">ATP-binding</keyword>
<feature type="domain" description="Histidine kinase" evidence="9">
    <location>
        <begin position="225"/>
        <end position="445"/>
    </location>
</feature>
<evidence type="ECO:0000256" key="5">
    <source>
        <dbReference type="ARBA" id="ARBA00022777"/>
    </source>
</evidence>
<keyword evidence="11" id="KW-1185">Reference proteome</keyword>
<dbReference type="GO" id="GO:0005524">
    <property type="term" value="F:ATP binding"/>
    <property type="evidence" value="ECO:0007669"/>
    <property type="project" value="UniProtKB-KW"/>
</dbReference>
<gene>
    <name evidence="10" type="ORF">H4K34_09590</name>
</gene>
<dbReference type="GO" id="GO:0007234">
    <property type="term" value="P:osmosensory signaling via phosphorelay pathway"/>
    <property type="evidence" value="ECO:0007669"/>
    <property type="project" value="TreeGrafter"/>
</dbReference>
<dbReference type="SMART" id="SM00387">
    <property type="entry name" value="HATPase_c"/>
    <property type="match status" value="1"/>
</dbReference>
<reference evidence="10 11" key="1">
    <citation type="submission" date="2020-08" db="EMBL/GenBank/DDBJ databases">
        <title>Croceimicrobium hydrocarbonivorans gen. nov., sp. nov., a novel marine bacterium isolated from a bacterial consortium that degrades polyethylene terephthalate.</title>
        <authorList>
            <person name="Liu R."/>
        </authorList>
    </citation>
    <scope>NUCLEOTIDE SEQUENCE [LARGE SCALE GENOMIC DNA]</scope>
    <source>
        <strain evidence="10 11">A20-9</strain>
    </source>
</reference>
<name>A0A7H0VA90_9FLAO</name>
<protein>
    <recommendedName>
        <fullName evidence="2">histidine kinase</fullName>
        <ecNumber evidence="2">2.7.13.3</ecNumber>
    </recommendedName>
</protein>
<dbReference type="InterPro" id="IPR050351">
    <property type="entry name" value="BphY/WalK/GraS-like"/>
</dbReference>
<dbReference type="PANTHER" id="PTHR42878">
    <property type="entry name" value="TWO-COMPONENT HISTIDINE KINASE"/>
    <property type="match status" value="1"/>
</dbReference>
<evidence type="ECO:0000256" key="3">
    <source>
        <dbReference type="ARBA" id="ARBA00022679"/>
    </source>
</evidence>
<evidence type="ECO:0000259" key="9">
    <source>
        <dbReference type="PROSITE" id="PS50109"/>
    </source>
</evidence>
<keyword evidence="4" id="KW-0547">Nucleotide-binding</keyword>
<dbReference type="InterPro" id="IPR005467">
    <property type="entry name" value="His_kinase_dom"/>
</dbReference>
<dbReference type="Gene3D" id="3.30.565.10">
    <property type="entry name" value="Histidine kinase-like ATPase, C-terminal domain"/>
    <property type="match status" value="1"/>
</dbReference>
<dbReference type="GO" id="GO:0004673">
    <property type="term" value="F:protein histidine kinase activity"/>
    <property type="evidence" value="ECO:0007669"/>
    <property type="project" value="UniProtKB-EC"/>
</dbReference>
<evidence type="ECO:0000256" key="7">
    <source>
        <dbReference type="ARBA" id="ARBA00023012"/>
    </source>
</evidence>
<evidence type="ECO:0000313" key="11">
    <source>
        <dbReference type="Proteomes" id="UP000516305"/>
    </source>
</evidence>
<dbReference type="RefSeq" id="WP_210757204.1">
    <property type="nucleotide sequence ID" value="NZ_CP060139.1"/>
</dbReference>
<keyword evidence="3" id="KW-0808">Transferase</keyword>
<keyword evidence="8" id="KW-1133">Transmembrane helix</keyword>